<evidence type="ECO:0000313" key="6">
    <source>
        <dbReference type="Proteomes" id="UP000253975"/>
    </source>
</evidence>
<dbReference type="InterPro" id="IPR003593">
    <property type="entry name" value="AAA+_ATPase"/>
</dbReference>
<dbReference type="GO" id="GO:0016887">
    <property type="term" value="F:ATP hydrolysis activity"/>
    <property type="evidence" value="ECO:0007669"/>
    <property type="project" value="InterPro"/>
</dbReference>
<keyword evidence="1" id="KW-0813">Transport</keyword>
<evidence type="ECO:0000313" key="5">
    <source>
        <dbReference type="EMBL" id="RDB61161.1"/>
    </source>
</evidence>
<dbReference type="CDD" id="cd03293">
    <property type="entry name" value="ABC_NrtD_SsuB_transporters"/>
    <property type="match status" value="1"/>
</dbReference>
<evidence type="ECO:0000259" key="4">
    <source>
        <dbReference type="PROSITE" id="PS50893"/>
    </source>
</evidence>
<dbReference type="SMART" id="SM00382">
    <property type="entry name" value="AAA"/>
    <property type="match status" value="1"/>
</dbReference>
<dbReference type="PANTHER" id="PTHR42788:SF13">
    <property type="entry name" value="ALIPHATIC SULFONATES IMPORT ATP-BINDING PROTEIN SSUB"/>
    <property type="match status" value="1"/>
</dbReference>
<dbReference type="EMBL" id="PPTO01000001">
    <property type="protein sequence ID" value="RDB61161.1"/>
    <property type="molecule type" value="Genomic_DNA"/>
</dbReference>
<dbReference type="Gene3D" id="3.40.50.300">
    <property type="entry name" value="P-loop containing nucleotide triphosphate hydrolases"/>
    <property type="match status" value="1"/>
</dbReference>
<dbReference type="PANTHER" id="PTHR42788">
    <property type="entry name" value="TAURINE IMPORT ATP-BINDING PROTEIN-RELATED"/>
    <property type="match status" value="1"/>
</dbReference>
<feature type="domain" description="ABC transporter" evidence="4">
    <location>
        <begin position="6"/>
        <end position="237"/>
    </location>
</feature>
<dbReference type="Pfam" id="PF00005">
    <property type="entry name" value="ABC_tran"/>
    <property type="match status" value="1"/>
</dbReference>
<protein>
    <submittedName>
        <fullName evidence="5">ABC transporter ATP-binding protein</fullName>
    </submittedName>
</protein>
<name>A0A369LNL3_9ACTN</name>
<gene>
    <name evidence="5" type="ORF">C1881_01175</name>
</gene>
<dbReference type="SUPFAM" id="SSF52540">
    <property type="entry name" value="P-loop containing nucleoside triphosphate hydrolases"/>
    <property type="match status" value="1"/>
</dbReference>
<keyword evidence="3 5" id="KW-0067">ATP-binding</keyword>
<reference evidence="5 6" key="1">
    <citation type="journal article" date="2018" name="Elife">
        <title>Discovery and characterization of a prevalent human gut bacterial enzyme sufficient for the inactivation of a family of plant toxins.</title>
        <authorList>
            <person name="Koppel N."/>
            <person name="Bisanz J.E."/>
            <person name="Pandelia M.E."/>
            <person name="Turnbaugh P.J."/>
            <person name="Balskus E.P."/>
        </authorList>
    </citation>
    <scope>NUCLEOTIDE SEQUENCE [LARGE SCALE GENOMIC DNA]</scope>
    <source>
        <strain evidence="5 6">OB21 GAM31</strain>
    </source>
</reference>
<accession>A0A369LNL3</accession>
<evidence type="ECO:0000256" key="2">
    <source>
        <dbReference type="ARBA" id="ARBA00022741"/>
    </source>
</evidence>
<evidence type="ECO:0000256" key="1">
    <source>
        <dbReference type="ARBA" id="ARBA00022448"/>
    </source>
</evidence>
<keyword evidence="2" id="KW-0547">Nucleotide-binding</keyword>
<evidence type="ECO:0000256" key="3">
    <source>
        <dbReference type="ARBA" id="ARBA00022840"/>
    </source>
</evidence>
<dbReference type="InterPro" id="IPR050166">
    <property type="entry name" value="ABC_transporter_ATP-bind"/>
</dbReference>
<organism evidence="5 6">
    <name type="scientific">Slackia isoflavoniconvertens</name>
    <dbReference type="NCBI Taxonomy" id="572010"/>
    <lineage>
        <taxon>Bacteria</taxon>
        <taxon>Bacillati</taxon>
        <taxon>Actinomycetota</taxon>
        <taxon>Coriobacteriia</taxon>
        <taxon>Eggerthellales</taxon>
        <taxon>Eggerthellaceae</taxon>
        <taxon>Slackia</taxon>
    </lineage>
</organism>
<dbReference type="GO" id="GO:0005524">
    <property type="term" value="F:ATP binding"/>
    <property type="evidence" value="ECO:0007669"/>
    <property type="project" value="UniProtKB-KW"/>
</dbReference>
<sequence length="260" mass="28559">MGEPKLRLQGVSQVYEGARGETRALQNMDIDVAPGEAVAILGPSGCGKSTSLLIAAGLRVPTQGAAFVDGVRVAGPRLNTALILQDFGLLPWKTVAENAGLGLQIRKTPKRERAERVARALEQVGLADFADAFPAELSGGMRQRLAMARALTCDADLLLMDEPLSALDALLREEMQDMLKRCWCEQGYAQVLVTHSIEEAVYLGQRIVVMSPRPGRVVHVLENAEMQQKNWRDADLFFERCRALREMLRDIVAKEEVAHA</sequence>
<dbReference type="InterPro" id="IPR003439">
    <property type="entry name" value="ABC_transporter-like_ATP-bd"/>
</dbReference>
<comment type="caution">
    <text evidence="5">The sequence shown here is derived from an EMBL/GenBank/DDBJ whole genome shotgun (WGS) entry which is preliminary data.</text>
</comment>
<dbReference type="InterPro" id="IPR017871">
    <property type="entry name" value="ABC_transporter-like_CS"/>
</dbReference>
<proteinExistence type="predicted"/>
<dbReference type="RefSeq" id="WP_114614705.1">
    <property type="nucleotide sequence ID" value="NZ_PPTO01000001.1"/>
</dbReference>
<dbReference type="PROSITE" id="PS50893">
    <property type="entry name" value="ABC_TRANSPORTER_2"/>
    <property type="match status" value="1"/>
</dbReference>
<dbReference type="Proteomes" id="UP000253975">
    <property type="component" value="Unassembled WGS sequence"/>
</dbReference>
<dbReference type="PROSITE" id="PS00211">
    <property type="entry name" value="ABC_TRANSPORTER_1"/>
    <property type="match status" value="1"/>
</dbReference>
<dbReference type="AlphaFoldDB" id="A0A369LNL3"/>
<dbReference type="InterPro" id="IPR027417">
    <property type="entry name" value="P-loop_NTPase"/>
</dbReference>